<organism evidence="1 2">
    <name type="scientific">Candidatus Nealsonbacteria bacterium RIFCSPHIGHO2_01_FULL_43_31</name>
    <dbReference type="NCBI Taxonomy" id="1801665"/>
    <lineage>
        <taxon>Bacteria</taxon>
        <taxon>Candidatus Nealsoniibacteriota</taxon>
    </lineage>
</organism>
<dbReference type="Proteomes" id="UP000178721">
    <property type="component" value="Unassembled WGS sequence"/>
</dbReference>
<sequence length="214" mass="24002">MEKRKVGILCHGYNLFSSDWQEIVWGVPAVLMGRVPRAVLLALEERADILVFGTGASEKDGVKEGEYIKRYLLDHFYDLRYFEEMKHVGLNEFNFIRSISVSETTSMNTAQEALCSSRLLSAAGVNKMFVVSSPAHERSRRDNLVALRDNKELWPLIRGLSIVASDTGPDPDKVIILEPAWGGAKPDRLYQIVRAIQAKPAEEQQKIIDAILAS</sequence>
<comment type="caution">
    <text evidence="1">The sequence shown here is derived from an EMBL/GenBank/DDBJ whole genome shotgun (WGS) entry which is preliminary data.</text>
</comment>
<gene>
    <name evidence="1" type="ORF">A2654_02055</name>
</gene>
<proteinExistence type="predicted"/>
<accession>A0A1G2E2B3</accession>
<name>A0A1G2E2B3_9BACT</name>
<protein>
    <submittedName>
        <fullName evidence="1">Uncharacterized protein</fullName>
    </submittedName>
</protein>
<evidence type="ECO:0000313" key="1">
    <source>
        <dbReference type="EMBL" id="OGZ19977.1"/>
    </source>
</evidence>
<dbReference type="EMBL" id="MHMA01000029">
    <property type="protein sequence ID" value="OGZ19977.1"/>
    <property type="molecule type" value="Genomic_DNA"/>
</dbReference>
<evidence type="ECO:0000313" key="2">
    <source>
        <dbReference type="Proteomes" id="UP000178721"/>
    </source>
</evidence>
<dbReference type="AlphaFoldDB" id="A0A1G2E2B3"/>
<reference evidence="1 2" key="1">
    <citation type="journal article" date="2016" name="Nat. Commun.">
        <title>Thousands of microbial genomes shed light on interconnected biogeochemical processes in an aquifer system.</title>
        <authorList>
            <person name="Anantharaman K."/>
            <person name="Brown C.T."/>
            <person name="Hug L.A."/>
            <person name="Sharon I."/>
            <person name="Castelle C.J."/>
            <person name="Probst A.J."/>
            <person name="Thomas B.C."/>
            <person name="Singh A."/>
            <person name="Wilkins M.J."/>
            <person name="Karaoz U."/>
            <person name="Brodie E.L."/>
            <person name="Williams K.H."/>
            <person name="Hubbard S.S."/>
            <person name="Banfield J.F."/>
        </authorList>
    </citation>
    <scope>NUCLEOTIDE SEQUENCE [LARGE SCALE GENOMIC DNA]</scope>
</reference>